<evidence type="ECO:0000313" key="2">
    <source>
        <dbReference type="Proteomes" id="UP001596161"/>
    </source>
</evidence>
<proteinExistence type="predicted"/>
<dbReference type="EMBL" id="JBHSKT010000008">
    <property type="protein sequence ID" value="MFC5271629.1"/>
    <property type="molecule type" value="Genomic_DNA"/>
</dbReference>
<gene>
    <name evidence="1" type="ORF">ACFPIB_13480</name>
</gene>
<accession>A0ABW0EBC4</accession>
<sequence length="54" mass="6315">MVVIPGEYDSVATLTRNKKLYNYGYDAFLFRLQRFSKKKLIETKYIVVSIAYGC</sequence>
<organism evidence="1 2">
    <name type="scientific">Adhaeribacter terreus</name>
    <dbReference type="NCBI Taxonomy" id="529703"/>
    <lineage>
        <taxon>Bacteria</taxon>
        <taxon>Pseudomonadati</taxon>
        <taxon>Bacteroidota</taxon>
        <taxon>Cytophagia</taxon>
        <taxon>Cytophagales</taxon>
        <taxon>Hymenobacteraceae</taxon>
        <taxon>Adhaeribacter</taxon>
    </lineage>
</organism>
<dbReference type="Proteomes" id="UP001596161">
    <property type="component" value="Unassembled WGS sequence"/>
</dbReference>
<reference evidence="2" key="1">
    <citation type="journal article" date="2019" name="Int. J. Syst. Evol. Microbiol.">
        <title>The Global Catalogue of Microorganisms (GCM) 10K type strain sequencing project: providing services to taxonomists for standard genome sequencing and annotation.</title>
        <authorList>
            <consortium name="The Broad Institute Genomics Platform"/>
            <consortium name="The Broad Institute Genome Sequencing Center for Infectious Disease"/>
            <person name="Wu L."/>
            <person name="Ma J."/>
        </authorList>
    </citation>
    <scope>NUCLEOTIDE SEQUENCE [LARGE SCALE GENOMIC DNA]</scope>
    <source>
        <strain evidence="2">KACC 12602</strain>
    </source>
</reference>
<keyword evidence="2" id="KW-1185">Reference proteome</keyword>
<dbReference type="RefSeq" id="WP_378017991.1">
    <property type="nucleotide sequence ID" value="NZ_JBHSKT010000008.1"/>
</dbReference>
<comment type="caution">
    <text evidence="1">The sequence shown here is derived from an EMBL/GenBank/DDBJ whole genome shotgun (WGS) entry which is preliminary data.</text>
</comment>
<evidence type="ECO:0000313" key="1">
    <source>
        <dbReference type="EMBL" id="MFC5271629.1"/>
    </source>
</evidence>
<name>A0ABW0EBC4_9BACT</name>
<protein>
    <submittedName>
        <fullName evidence="1">Uncharacterized protein</fullName>
    </submittedName>
</protein>